<dbReference type="PANTHER" id="PTHR21660:SF1">
    <property type="entry name" value="ACYL-COENZYME A THIOESTERASE 13"/>
    <property type="match status" value="1"/>
</dbReference>
<organism evidence="4 5">
    <name type="scientific">Bordetella hinzii</name>
    <dbReference type="NCBI Taxonomy" id="103855"/>
    <lineage>
        <taxon>Bacteria</taxon>
        <taxon>Pseudomonadati</taxon>
        <taxon>Pseudomonadota</taxon>
        <taxon>Betaproteobacteria</taxon>
        <taxon>Burkholderiales</taxon>
        <taxon>Alcaligenaceae</taxon>
        <taxon>Bordetella</taxon>
    </lineage>
</organism>
<dbReference type="InterPro" id="IPR029069">
    <property type="entry name" value="HotDog_dom_sf"/>
</dbReference>
<dbReference type="Gene3D" id="3.10.129.10">
    <property type="entry name" value="Hotdog Thioesterase"/>
    <property type="match status" value="1"/>
</dbReference>
<protein>
    <submittedName>
        <fullName evidence="4">PaaI family thioesterase</fullName>
    </submittedName>
</protein>
<proteinExistence type="inferred from homology"/>
<dbReference type="GO" id="GO:0047617">
    <property type="term" value="F:fatty acyl-CoA hydrolase activity"/>
    <property type="evidence" value="ECO:0007669"/>
    <property type="project" value="InterPro"/>
</dbReference>
<evidence type="ECO:0000313" key="5">
    <source>
        <dbReference type="Proteomes" id="UP000282741"/>
    </source>
</evidence>
<gene>
    <name evidence="4" type="ORF">CS347_19205</name>
</gene>
<evidence type="ECO:0000259" key="3">
    <source>
        <dbReference type="Pfam" id="PF03061"/>
    </source>
</evidence>
<dbReference type="InterPro" id="IPR039298">
    <property type="entry name" value="ACOT13"/>
</dbReference>
<feature type="domain" description="Thioesterase" evidence="3">
    <location>
        <begin position="130"/>
        <end position="204"/>
    </location>
</feature>
<reference evidence="5" key="1">
    <citation type="submission" date="2017-10" db="EMBL/GenBank/DDBJ databases">
        <title>Whole genome sequencing of various Bordetella species.</title>
        <authorList>
            <person name="Weigand M.R."/>
            <person name="Loparev V."/>
            <person name="Peng Y."/>
            <person name="Bowden K.E."/>
            <person name="Tondella M.L."/>
            <person name="Williams M.M."/>
        </authorList>
    </citation>
    <scope>NUCLEOTIDE SEQUENCE [LARGE SCALE GENOMIC DNA]</scope>
    <source>
        <strain evidence="5">H720</strain>
    </source>
</reference>
<dbReference type="AlphaFoldDB" id="A0AAN1RZ01"/>
<sequence length="216" mass="23566">MRWTRVSWLRRWRSTWLRCWAGAIRLGVVGCWAISMQPDRRNSCANARRWPSAMESASGRRHRCARGRTRAFTRNRETDMILLDRQEVEETLGTAMPGCVRGLGIAVEDLGPGRAVLRMPPGEAACREGGIFSGQALSALADTAMCFAVWTDGRGRRPVATIDLHMTFISGCAGEEVVATAELLRSGRGHAFTRVDIVSAGGKMIASGMATFGLPA</sequence>
<dbReference type="NCBIfam" id="TIGR00369">
    <property type="entry name" value="unchar_dom_1"/>
    <property type="match status" value="1"/>
</dbReference>
<dbReference type="Pfam" id="PF03061">
    <property type="entry name" value="4HBT"/>
    <property type="match status" value="1"/>
</dbReference>
<dbReference type="InterPro" id="IPR003736">
    <property type="entry name" value="PAAI_dom"/>
</dbReference>
<evidence type="ECO:0000313" key="4">
    <source>
        <dbReference type="EMBL" id="AZW18736.1"/>
    </source>
</evidence>
<evidence type="ECO:0000256" key="2">
    <source>
        <dbReference type="ARBA" id="ARBA00022801"/>
    </source>
</evidence>
<keyword evidence="2" id="KW-0378">Hydrolase</keyword>
<dbReference type="EMBL" id="CP024172">
    <property type="protein sequence ID" value="AZW18736.1"/>
    <property type="molecule type" value="Genomic_DNA"/>
</dbReference>
<dbReference type="InterPro" id="IPR006683">
    <property type="entry name" value="Thioestr_dom"/>
</dbReference>
<dbReference type="PANTHER" id="PTHR21660">
    <property type="entry name" value="THIOESTERASE SUPERFAMILY MEMBER-RELATED"/>
    <property type="match status" value="1"/>
</dbReference>
<comment type="similarity">
    <text evidence="1">Belongs to the thioesterase PaaI family.</text>
</comment>
<dbReference type="CDD" id="cd03443">
    <property type="entry name" value="PaaI_thioesterase"/>
    <property type="match status" value="1"/>
</dbReference>
<evidence type="ECO:0000256" key="1">
    <source>
        <dbReference type="ARBA" id="ARBA00008324"/>
    </source>
</evidence>
<name>A0AAN1RZ01_9BORD</name>
<dbReference type="SUPFAM" id="SSF54637">
    <property type="entry name" value="Thioesterase/thiol ester dehydrase-isomerase"/>
    <property type="match status" value="1"/>
</dbReference>
<accession>A0AAN1RZ01</accession>
<dbReference type="Proteomes" id="UP000282741">
    <property type="component" value="Chromosome"/>
</dbReference>